<evidence type="ECO:0000313" key="1">
    <source>
        <dbReference type="EMBL" id="EKC39403.1"/>
    </source>
</evidence>
<dbReference type="EMBL" id="JH818267">
    <property type="protein sequence ID" value="EKC39403.1"/>
    <property type="molecule type" value="Genomic_DNA"/>
</dbReference>
<name>K1R0D3_MAGGI</name>
<dbReference type="AlphaFoldDB" id="K1R0D3"/>
<sequence>MAEIENMCCEYQFKDDYNDYGDFNDYPGTSGERYKTASRKRASEDVDTCTDNGYANAGRKLKVKETCDKPIDDELANLVTDWFRANRLNFSRSTLYVWDSTQ</sequence>
<protein>
    <submittedName>
        <fullName evidence="1">Uncharacterized protein</fullName>
    </submittedName>
</protein>
<reference evidence="1" key="1">
    <citation type="journal article" date="2012" name="Nature">
        <title>The oyster genome reveals stress adaptation and complexity of shell formation.</title>
        <authorList>
            <person name="Zhang G."/>
            <person name="Fang X."/>
            <person name="Guo X."/>
            <person name="Li L."/>
            <person name="Luo R."/>
            <person name="Xu F."/>
            <person name="Yang P."/>
            <person name="Zhang L."/>
            <person name="Wang X."/>
            <person name="Qi H."/>
            <person name="Xiong Z."/>
            <person name="Que H."/>
            <person name="Xie Y."/>
            <person name="Holland P.W."/>
            <person name="Paps J."/>
            <person name="Zhu Y."/>
            <person name="Wu F."/>
            <person name="Chen Y."/>
            <person name="Wang J."/>
            <person name="Peng C."/>
            <person name="Meng J."/>
            <person name="Yang L."/>
            <person name="Liu J."/>
            <person name="Wen B."/>
            <person name="Zhang N."/>
            <person name="Huang Z."/>
            <person name="Zhu Q."/>
            <person name="Feng Y."/>
            <person name="Mount A."/>
            <person name="Hedgecock D."/>
            <person name="Xu Z."/>
            <person name="Liu Y."/>
            <person name="Domazet-Loso T."/>
            <person name="Du Y."/>
            <person name="Sun X."/>
            <person name="Zhang S."/>
            <person name="Liu B."/>
            <person name="Cheng P."/>
            <person name="Jiang X."/>
            <person name="Li J."/>
            <person name="Fan D."/>
            <person name="Wang W."/>
            <person name="Fu W."/>
            <person name="Wang T."/>
            <person name="Wang B."/>
            <person name="Zhang J."/>
            <person name="Peng Z."/>
            <person name="Li Y."/>
            <person name="Li N."/>
            <person name="Wang J."/>
            <person name="Chen M."/>
            <person name="He Y."/>
            <person name="Tan F."/>
            <person name="Song X."/>
            <person name="Zheng Q."/>
            <person name="Huang R."/>
            <person name="Yang H."/>
            <person name="Du X."/>
            <person name="Chen L."/>
            <person name="Yang M."/>
            <person name="Gaffney P.M."/>
            <person name="Wang S."/>
            <person name="Luo L."/>
            <person name="She Z."/>
            <person name="Ming Y."/>
            <person name="Huang W."/>
            <person name="Zhang S."/>
            <person name="Huang B."/>
            <person name="Zhang Y."/>
            <person name="Qu T."/>
            <person name="Ni P."/>
            <person name="Miao G."/>
            <person name="Wang J."/>
            <person name="Wang Q."/>
            <person name="Steinberg C.E."/>
            <person name="Wang H."/>
            <person name="Li N."/>
            <person name="Qian L."/>
            <person name="Zhang G."/>
            <person name="Li Y."/>
            <person name="Yang H."/>
            <person name="Liu X."/>
            <person name="Wang J."/>
            <person name="Yin Y."/>
            <person name="Wang J."/>
        </authorList>
    </citation>
    <scope>NUCLEOTIDE SEQUENCE [LARGE SCALE GENOMIC DNA]</scope>
    <source>
        <strain evidence="1">05x7-T-G4-1.051#20</strain>
    </source>
</reference>
<dbReference type="HOGENOM" id="CLU_2280115_0_0_1"/>
<dbReference type="InParanoid" id="K1R0D3"/>
<gene>
    <name evidence="1" type="ORF">CGI_10018316</name>
</gene>
<accession>K1R0D3</accession>
<organism evidence="1">
    <name type="scientific">Magallana gigas</name>
    <name type="common">Pacific oyster</name>
    <name type="synonym">Crassostrea gigas</name>
    <dbReference type="NCBI Taxonomy" id="29159"/>
    <lineage>
        <taxon>Eukaryota</taxon>
        <taxon>Metazoa</taxon>
        <taxon>Spiralia</taxon>
        <taxon>Lophotrochozoa</taxon>
        <taxon>Mollusca</taxon>
        <taxon>Bivalvia</taxon>
        <taxon>Autobranchia</taxon>
        <taxon>Pteriomorphia</taxon>
        <taxon>Ostreida</taxon>
        <taxon>Ostreoidea</taxon>
        <taxon>Ostreidae</taxon>
        <taxon>Magallana</taxon>
    </lineage>
</organism>
<proteinExistence type="predicted"/>